<dbReference type="RefSeq" id="WP_054494023.1">
    <property type="nucleotide sequence ID" value="NZ_LGKN01000005.1"/>
</dbReference>
<proteinExistence type="predicted"/>
<gene>
    <name evidence="1" type="ORF">SE16_10130</name>
</gene>
<evidence type="ECO:0000313" key="2">
    <source>
        <dbReference type="Proteomes" id="UP000050502"/>
    </source>
</evidence>
<comment type="caution">
    <text evidence="1">The sequence shown here is derived from an EMBL/GenBank/DDBJ whole genome shotgun (WGS) entry which is preliminary data.</text>
</comment>
<organism evidence="1 2">
    <name type="scientific">Ardenticatena maritima</name>
    <dbReference type="NCBI Taxonomy" id="872965"/>
    <lineage>
        <taxon>Bacteria</taxon>
        <taxon>Bacillati</taxon>
        <taxon>Chloroflexota</taxon>
        <taxon>Ardenticatenia</taxon>
        <taxon>Ardenticatenales</taxon>
        <taxon>Ardenticatenaceae</taxon>
        <taxon>Ardenticatena</taxon>
    </lineage>
</organism>
<reference evidence="1 2" key="1">
    <citation type="submission" date="2015-07" db="EMBL/GenBank/DDBJ databases">
        <title>Whole genome sequence of Ardenticatena maritima DSM 23922.</title>
        <authorList>
            <person name="Hemp J."/>
            <person name="Ward L.M."/>
            <person name="Pace L.A."/>
            <person name="Fischer W.W."/>
        </authorList>
    </citation>
    <scope>NUCLEOTIDE SEQUENCE [LARGE SCALE GENOMIC DNA]</scope>
    <source>
        <strain evidence="1 2">110S</strain>
    </source>
</reference>
<sequence length="116" mass="13143">MAGFCGKKVLFWDEMRVGGLDQIRHRWAPRGMKLVQKVAMRFEWVYLVLAVAPGRGEIWWTWIPTMGAESHKKALEAAAQATGMEAVIWDRAPGHRAKALAGVAVRRIYLPLTRRS</sequence>
<evidence type="ECO:0000313" key="1">
    <source>
        <dbReference type="EMBL" id="KPL87887.1"/>
    </source>
</evidence>
<protein>
    <submittedName>
        <fullName evidence="1">Uncharacterized protein</fullName>
    </submittedName>
</protein>
<name>A0A0P6YEE7_9CHLR</name>
<dbReference type="AlphaFoldDB" id="A0A0P6YEE7"/>
<accession>A0A0P6YEE7</accession>
<dbReference type="Proteomes" id="UP000050502">
    <property type="component" value="Unassembled WGS sequence"/>
</dbReference>
<dbReference type="EMBL" id="LGKN01000005">
    <property type="protein sequence ID" value="KPL87887.1"/>
    <property type="molecule type" value="Genomic_DNA"/>
</dbReference>